<evidence type="ECO:0000313" key="2">
    <source>
        <dbReference type="EMBL" id="GAX75643.1"/>
    </source>
</evidence>
<keyword evidence="3" id="KW-1185">Reference proteome</keyword>
<evidence type="ECO:0000256" key="1">
    <source>
        <dbReference type="SAM" id="MobiDB-lite"/>
    </source>
</evidence>
<dbReference type="AlphaFoldDB" id="A0A250WXS9"/>
<feature type="compositionally biased region" description="Basic residues" evidence="1">
    <location>
        <begin position="53"/>
        <end position="63"/>
    </location>
</feature>
<accession>A0A250WXS9</accession>
<dbReference type="Proteomes" id="UP000232323">
    <property type="component" value="Unassembled WGS sequence"/>
</dbReference>
<gene>
    <name evidence="2" type="ORF">CEUSTIGMA_g3087.t1</name>
</gene>
<sequence length="115" mass="11924">MPDKLQKGGVSSTLESVGSMSSERALKPTNSGIMRLSQTGSMLRQSQTGGSKRLGKSSSRRSTRSGMGGADGGVNLQVIDDQGVDRTPRPLVSLDPAAMRYGAQGTANLLSTPNS</sequence>
<feature type="compositionally biased region" description="Polar residues" evidence="1">
    <location>
        <begin position="9"/>
        <end position="47"/>
    </location>
</feature>
<protein>
    <submittedName>
        <fullName evidence="2">Uncharacterized protein</fullName>
    </submittedName>
</protein>
<name>A0A250WXS9_9CHLO</name>
<feature type="region of interest" description="Disordered" evidence="1">
    <location>
        <begin position="1"/>
        <end position="91"/>
    </location>
</feature>
<organism evidence="2 3">
    <name type="scientific">Chlamydomonas eustigma</name>
    <dbReference type="NCBI Taxonomy" id="1157962"/>
    <lineage>
        <taxon>Eukaryota</taxon>
        <taxon>Viridiplantae</taxon>
        <taxon>Chlorophyta</taxon>
        <taxon>core chlorophytes</taxon>
        <taxon>Chlorophyceae</taxon>
        <taxon>CS clade</taxon>
        <taxon>Chlamydomonadales</taxon>
        <taxon>Chlamydomonadaceae</taxon>
        <taxon>Chlamydomonas</taxon>
    </lineage>
</organism>
<dbReference type="EMBL" id="BEGY01000013">
    <property type="protein sequence ID" value="GAX75643.1"/>
    <property type="molecule type" value="Genomic_DNA"/>
</dbReference>
<proteinExistence type="predicted"/>
<evidence type="ECO:0000313" key="3">
    <source>
        <dbReference type="Proteomes" id="UP000232323"/>
    </source>
</evidence>
<comment type="caution">
    <text evidence="2">The sequence shown here is derived from an EMBL/GenBank/DDBJ whole genome shotgun (WGS) entry which is preliminary data.</text>
</comment>
<reference evidence="2 3" key="1">
    <citation type="submission" date="2017-08" db="EMBL/GenBank/DDBJ databases">
        <title>Acidophilic green algal genome provides insights into adaptation to an acidic environment.</title>
        <authorList>
            <person name="Hirooka S."/>
            <person name="Hirose Y."/>
            <person name="Kanesaki Y."/>
            <person name="Higuchi S."/>
            <person name="Fujiwara T."/>
            <person name="Onuma R."/>
            <person name="Era A."/>
            <person name="Ohbayashi R."/>
            <person name="Uzuka A."/>
            <person name="Nozaki H."/>
            <person name="Yoshikawa H."/>
            <person name="Miyagishima S.Y."/>
        </authorList>
    </citation>
    <scope>NUCLEOTIDE SEQUENCE [LARGE SCALE GENOMIC DNA]</scope>
    <source>
        <strain evidence="2 3">NIES-2499</strain>
    </source>
</reference>